<keyword evidence="1" id="KW-0479">Metal-binding</keyword>
<dbReference type="InterPro" id="IPR013083">
    <property type="entry name" value="Znf_RING/FYVE/PHD"/>
</dbReference>
<evidence type="ECO:0000256" key="1">
    <source>
        <dbReference type="ARBA" id="ARBA00022723"/>
    </source>
</evidence>
<keyword evidence="2" id="KW-0677">Repeat</keyword>
<dbReference type="PANTHER" id="PTHR11505">
    <property type="entry name" value="L1 TRANSPOSABLE ELEMENT-RELATED"/>
    <property type="match status" value="1"/>
</dbReference>
<dbReference type="SUPFAM" id="SSF57903">
    <property type="entry name" value="FYVE/PHD zinc finger"/>
    <property type="match status" value="1"/>
</dbReference>
<dbReference type="Pfam" id="PF23004">
    <property type="entry name" value="PHDvar_NSD"/>
    <property type="match status" value="1"/>
</dbReference>
<dbReference type="InterPro" id="IPR011011">
    <property type="entry name" value="Znf_FYVE_PHD"/>
</dbReference>
<evidence type="ECO:0000256" key="2">
    <source>
        <dbReference type="ARBA" id="ARBA00022737"/>
    </source>
</evidence>
<organism evidence="8">
    <name type="scientific">Photinus pyralis</name>
    <name type="common">Common eastern firefly</name>
    <name type="synonym">Lampyris pyralis</name>
    <dbReference type="NCBI Taxonomy" id="7054"/>
    <lineage>
        <taxon>Eukaryota</taxon>
        <taxon>Metazoa</taxon>
        <taxon>Ecdysozoa</taxon>
        <taxon>Arthropoda</taxon>
        <taxon>Hexapoda</taxon>
        <taxon>Insecta</taxon>
        <taxon>Pterygota</taxon>
        <taxon>Neoptera</taxon>
        <taxon>Endopterygota</taxon>
        <taxon>Coleoptera</taxon>
        <taxon>Polyphaga</taxon>
        <taxon>Elateriformia</taxon>
        <taxon>Elateroidea</taxon>
        <taxon>Lampyridae</taxon>
        <taxon>Lampyrinae</taxon>
        <taxon>Photinus</taxon>
    </lineage>
</organism>
<protein>
    <recommendedName>
        <fullName evidence="7">PHD-type domain-containing protein</fullName>
    </recommendedName>
</protein>
<dbReference type="Gene3D" id="3.30.70.1820">
    <property type="entry name" value="L1 transposable element, RRM domain"/>
    <property type="match status" value="1"/>
</dbReference>
<dbReference type="Gene3D" id="6.10.280.220">
    <property type="match status" value="1"/>
</dbReference>
<dbReference type="Pfam" id="PF25298">
    <property type="entry name" value="Baculo_FP_2nd"/>
    <property type="match status" value="1"/>
</dbReference>
<dbReference type="InterPro" id="IPR055197">
    <property type="entry name" value="PHDvar_NSD"/>
</dbReference>
<evidence type="ECO:0000256" key="6">
    <source>
        <dbReference type="SAM" id="Coils"/>
    </source>
</evidence>
<keyword evidence="3 5" id="KW-0863">Zinc-finger</keyword>
<dbReference type="InterPro" id="IPR019786">
    <property type="entry name" value="Zinc_finger_PHD-type_CS"/>
</dbReference>
<evidence type="ECO:0000259" key="7">
    <source>
        <dbReference type="PROSITE" id="PS50016"/>
    </source>
</evidence>
<reference evidence="8" key="1">
    <citation type="journal article" date="2016" name="Sci. Rep.">
        <title>Molecular characterization of firefly nuptial gifts: a multi-omics approach sheds light on postcopulatory sexual selection.</title>
        <authorList>
            <person name="Al-Wathiqui N."/>
            <person name="Fallon T.R."/>
            <person name="South A."/>
            <person name="Weng J.K."/>
            <person name="Lewis S.M."/>
        </authorList>
    </citation>
    <scope>NUCLEOTIDE SEQUENCE</scope>
</reference>
<dbReference type="GO" id="GO:0008270">
    <property type="term" value="F:zinc ion binding"/>
    <property type="evidence" value="ECO:0007669"/>
    <property type="project" value="UniProtKB-KW"/>
</dbReference>
<dbReference type="GO" id="GO:0006338">
    <property type="term" value="P:chromatin remodeling"/>
    <property type="evidence" value="ECO:0007669"/>
    <property type="project" value="UniProtKB-ARBA"/>
</dbReference>
<dbReference type="InterPro" id="IPR004244">
    <property type="entry name" value="Transposase_22"/>
</dbReference>
<dbReference type="InterPro" id="IPR019787">
    <property type="entry name" value="Znf_PHD-finger"/>
</dbReference>
<dbReference type="PROSITE" id="PS01359">
    <property type="entry name" value="ZF_PHD_1"/>
    <property type="match status" value="1"/>
</dbReference>
<sequence>MSEVCQKCTFNITSTQQKIKCVRCSKRYHINCMNPTIGELQYLKDNKDKWQCLTCIESNTKLRNTGSSSYYVPDEIPASVDVDPNDGQLNTSTALAHIIGQLKTVLEVQSETTTSINLCHEKIDELNNNFKKLSDAVTTCEKNIEALETKNVILQRENSEIKEKLNELEQYTRKNTLEVYGVPESPGENIAVVVQAVANSIGFKLERWMIDTTHRLRKNANRPDQARGIIIKFVRRLDKEEFMRLKRVKRELKVSDLGSDFRNLIKQDNYIYVNDSLTVTNKILLNKAREFKKQNNVKYLWIRNGKIFMRVNEQSRVYEIKSSNDLRDVH</sequence>
<evidence type="ECO:0000256" key="5">
    <source>
        <dbReference type="PROSITE-ProRule" id="PRU00146"/>
    </source>
</evidence>
<evidence type="ECO:0000256" key="3">
    <source>
        <dbReference type="ARBA" id="ARBA00022771"/>
    </source>
</evidence>
<dbReference type="InterPro" id="IPR057251">
    <property type="entry name" value="FP_C"/>
</dbReference>
<dbReference type="AlphaFoldDB" id="A0A1Y1LTU7"/>
<evidence type="ECO:0000313" key="8">
    <source>
        <dbReference type="EMBL" id="JAV74996.1"/>
    </source>
</evidence>
<evidence type="ECO:0000256" key="4">
    <source>
        <dbReference type="ARBA" id="ARBA00022833"/>
    </source>
</evidence>
<accession>A0A1Y1LTU7</accession>
<name>A0A1Y1LTU7_PHOPY</name>
<feature type="domain" description="PHD-type" evidence="7">
    <location>
        <begin position="2"/>
        <end position="58"/>
    </location>
</feature>
<proteinExistence type="predicted"/>
<dbReference type="PROSITE" id="PS50016">
    <property type="entry name" value="ZF_PHD_2"/>
    <property type="match status" value="1"/>
</dbReference>
<keyword evidence="6" id="KW-0175">Coiled coil</keyword>
<dbReference type="EMBL" id="GEZM01051375">
    <property type="protein sequence ID" value="JAV75004.1"/>
    <property type="molecule type" value="Transcribed_RNA"/>
</dbReference>
<dbReference type="EMBL" id="GEZM01051380">
    <property type="protein sequence ID" value="JAV74996.1"/>
    <property type="molecule type" value="Transcribed_RNA"/>
</dbReference>
<dbReference type="Gene3D" id="3.30.40.10">
    <property type="entry name" value="Zinc/RING finger domain, C3HC4 (zinc finger)"/>
    <property type="match status" value="1"/>
</dbReference>
<feature type="coiled-coil region" evidence="6">
    <location>
        <begin position="116"/>
        <end position="174"/>
    </location>
</feature>
<keyword evidence="4" id="KW-0862">Zinc</keyword>